<evidence type="ECO:0000259" key="5">
    <source>
        <dbReference type="Pfam" id="PF00890"/>
    </source>
</evidence>
<evidence type="ECO:0000256" key="1">
    <source>
        <dbReference type="ARBA" id="ARBA00001974"/>
    </source>
</evidence>
<dbReference type="PANTHER" id="PTHR43400">
    <property type="entry name" value="FUMARATE REDUCTASE"/>
    <property type="match status" value="1"/>
</dbReference>
<protein>
    <recommendedName>
        <fullName evidence="5">FAD-dependent oxidoreductase 2 FAD-binding domain-containing protein</fullName>
    </recommendedName>
</protein>
<proteinExistence type="predicted"/>
<accession>A0A382C5Q3</accession>
<dbReference type="EMBL" id="UINC01032643">
    <property type="protein sequence ID" value="SVB20643.1"/>
    <property type="molecule type" value="Genomic_DNA"/>
</dbReference>
<dbReference type="SUPFAM" id="SSF51905">
    <property type="entry name" value="FAD/NAD(P)-binding domain"/>
    <property type="match status" value="1"/>
</dbReference>
<keyword evidence="3" id="KW-0274">FAD</keyword>
<keyword evidence="2" id="KW-0285">Flavoprotein</keyword>
<dbReference type="Gene3D" id="3.50.50.60">
    <property type="entry name" value="FAD/NAD(P)-binding domain"/>
    <property type="match status" value="1"/>
</dbReference>
<dbReference type="Pfam" id="PF00890">
    <property type="entry name" value="FAD_binding_2"/>
    <property type="match status" value="1"/>
</dbReference>
<dbReference type="InterPro" id="IPR003953">
    <property type="entry name" value="FAD-dep_OxRdtase_2_FAD-bd"/>
</dbReference>
<dbReference type="AlphaFoldDB" id="A0A382C5Q3"/>
<dbReference type="InterPro" id="IPR050315">
    <property type="entry name" value="FAD-oxidoreductase_2"/>
</dbReference>
<keyword evidence="4" id="KW-0560">Oxidoreductase</keyword>
<sequence length="319" mass="34570">MSDSKTIHIATENSEMIYTDEFDVIVCGYGGAGGCAALEASRNGANVLILERASDGGGSTALSSCEMYLGGSGGTSLQKACGFEDSTQNMIDYMELAFEDKGDAEKIKFYAENAAQHFEWVKSLGVTYKEAAHLGRIVVPESNESLLYTGNERAYPFSASSKPVPRGHVPSHEGDFGGKIFFDALKKEITSTKISISYDSRVLGLVVDANNAICGVSYKKDNIIQHVKVKKGVILATGGFVMNDEMISNYLPFQSDFAAPYGNPWDKGDGIQIGMLMNANVTNMDEAFFGVYFYPPESLTYGIFINSSGNRFVNEDSYG</sequence>
<evidence type="ECO:0000256" key="4">
    <source>
        <dbReference type="ARBA" id="ARBA00023002"/>
    </source>
</evidence>
<dbReference type="Gene3D" id="3.90.700.10">
    <property type="entry name" value="Succinate dehydrogenase/fumarate reductase flavoprotein, catalytic domain"/>
    <property type="match status" value="1"/>
</dbReference>
<dbReference type="GO" id="GO:0008202">
    <property type="term" value="P:steroid metabolic process"/>
    <property type="evidence" value="ECO:0007669"/>
    <property type="project" value="UniProtKB-ARBA"/>
</dbReference>
<evidence type="ECO:0000256" key="2">
    <source>
        <dbReference type="ARBA" id="ARBA00022630"/>
    </source>
</evidence>
<gene>
    <name evidence="6" type="ORF">METZ01_LOCUS173497</name>
</gene>
<evidence type="ECO:0000313" key="6">
    <source>
        <dbReference type="EMBL" id="SVB20643.1"/>
    </source>
</evidence>
<feature type="non-terminal residue" evidence="6">
    <location>
        <position position="319"/>
    </location>
</feature>
<evidence type="ECO:0000256" key="3">
    <source>
        <dbReference type="ARBA" id="ARBA00022827"/>
    </source>
</evidence>
<feature type="domain" description="FAD-dependent oxidoreductase 2 FAD-binding" evidence="5">
    <location>
        <begin position="23"/>
        <end position="316"/>
    </location>
</feature>
<organism evidence="6">
    <name type="scientific">marine metagenome</name>
    <dbReference type="NCBI Taxonomy" id="408172"/>
    <lineage>
        <taxon>unclassified sequences</taxon>
        <taxon>metagenomes</taxon>
        <taxon>ecological metagenomes</taxon>
    </lineage>
</organism>
<comment type="cofactor">
    <cofactor evidence="1">
        <name>FAD</name>
        <dbReference type="ChEBI" id="CHEBI:57692"/>
    </cofactor>
</comment>
<dbReference type="PROSITE" id="PS51257">
    <property type="entry name" value="PROKAR_LIPOPROTEIN"/>
    <property type="match status" value="1"/>
</dbReference>
<dbReference type="InterPro" id="IPR036188">
    <property type="entry name" value="FAD/NAD-bd_sf"/>
</dbReference>
<reference evidence="6" key="1">
    <citation type="submission" date="2018-05" db="EMBL/GenBank/DDBJ databases">
        <authorList>
            <person name="Lanie J.A."/>
            <person name="Ng W.-L."/>
            <person name="Kazmierczak K.M."/>
            <person name="Andrzejewski T.M."/>
            <person name="Davidsen T.M."/>
            <person name="Wayne K.J."/>
            <person name="Tettelin H."/>
            <person name="Glass J.I."/>
            <person name="Rusch D."/>
            <person name="Podicherti R."/>
            <person name="Tsui H.-C.T."/>
            <person name="Winkler M.E."/>
        </authorList>
    </citation>
    <scope>NUCLEOTIDE SEQUENCE</scope>
</reference>
<dbReference type="InterPro" id="IPR027477">
    <property type="entry name" value="Succ_DH/fumarate_Rdtase_cat_sf"/>
</dbReference>
<dbReference type="GO" id="GO:0016491">
    <property type="term" value="F:oxidoreductase activity"/>
    <property type="evidence" value="ECO:0007669"/>
    <property type="project" value="UniProtKB-KW"/>
</dbReference>
<dbReference type="PANTHER" id="PTHR43400:SF10">
    <property type="entry name" value="3-OXOSTEROID 1-DEHYDROGENASE"/>
    <property type="match status" value="1"/>
</dbReference>
<name>A0A382C5Q3_9ZZZZ</name>